<comment type="subcellular location">
    <subcellularLocation>
        <location evidence="5">Cell membrane</location>
        <topology evidence="5">Multi-pass membrane protein</topology>
    </subcellularLocation>
    <subcellularLocation>
        <location evidence="1">Membrane</location>
        <topology evidence="1">Multi-pass membrane protein</topology>
    </subcellularLocation>
</comment>
<feature type="transmembrane region" description="Helical" evidence="5">
    <location>
        <begin position="110"/>
        <end position="130"/>
    </location>
</feature>
<evidence type="ECO:0000256" key="2">
    <source>
        <dbReference type="ARBA" id="ARBA00022692"/>
    </source>
</evidence>
<keyword evidence="5" id="KW-1003">Cell membrane</keyword>
<gene>
    <name evidence="6" type="ORF">J5Y09_22535</name>
</gene>
<accession>A0ABS4B0W5</accession>
<keyword evidence="7" id="KW-1185">Reference proteome</keyword>
<dbReference type="InterPro" id="IPR051598">
    <property type="entry name" value="TSUP/Inactive_protease-like"/>
</dbReference>
<dbReference type="InterPro" id="IPR002781">
    <property type="entry name" value="TM_pro_TauE-like"/>
</dbReference>
<evidence type="ECO:0000256" key="1">
    <source>
        <dbReference type="ARBA" id="ARBA00004141"/>
    </source>
</evidence>
<protein>
    <recommendedName>
        <fullName evidence="5">Probable membrane transporter protein</fullName>
    </recommendedName>
</protein>
<dbReference type="Pfam" id="PF01925">
    <property type="entry name" value="TauE"/>
    <property type="match status" value="1"/>
</dbReference>
<feature type="transmembrane region" description="Helical" evidence="5">
    <location>
        <begin position="44"/>
        <end position="71"/>
    </location>
</feature>
<dbReference type="RefSeq" id="WP_209354112.1">
    <property type="nucleotide sequence ID" value="NZ_JAGIYZ010000035.1"/>
</dbReference>
<dbReference type="EMBL" id="JAGIYZ010000035">
    <property type="protein sequence ID" value="MBP0466723.1"/>
    <property type="molecule type" value="Genomic_DNA"/>
</dbReference>
<sequence length="305" mass="31691">MQVYLPIAEMSVDALLLLGIGFGVGWLSGLFGVGGGFLLTPLLILIGIPSPVAVASGANQTLGASVSGLIAQWRRDNVDARMGVVLLAGGIVGSALGVQLFALLRRAGQVDLAVAVFYVVVLGTVGLLMVRESVRAILRRRRTGSAAAARAHEHTWLHGLPFKIRFRKSRLYISIVPPLLIGFGIGVLSAVMGVGGGFMLVPAMIYLLGMPTSVVIGTSLFQVVFVSANVTLLQALQVGSVDIVLTLLLLAGGVAGAQFGAAMGTKLRGEETRALLGLLVLSVALGLLWDLVRAPENLFAIGPVP</sequence>
<evidence type="ECO:0000256" key="4">
    <source>
        <dbReference type="ARBA" id="ARBA00023136"/>
    </source>
</evidence>
<feature type="transmembrane region" description="Helical" evidence="5">
    <location>
        <begin position="12"/>
        <end position="38"/>
    </location>
</feature>
<keyword evidence="4 5" id="KW-0472">Membrane</keyword>
<feature type="transmembrane region" description="Helical" evidence="5">
    <location>
        <begin position="171"/>
        <end position="192"/>
    </location>
</feature>
<keyword evidence="3 5" id="KW-1133">Transmembrane helix</keyword>
<evidence type="ECO:0000256" key="5">
    <source>
        <dbReference type="RuleBase" id="RU363041"/>
    </source>
</evidence>
<organism evidence="6 7">
    <name type="scientific">Roseomonas nitratireducens</name>
    <dbReference type="NCBI Taxonomy" id="2820810"/>
    <lineage>
        <taxon>Bacteria</taxon>
        <taxon>Pseudomonadati</taxon>
        <taxon>Pseudomonadota</taxon>
        <taxon>Alphaproteobacteria</taxon>
        <taxon>Acetobacterales</taxon>
        <taxon>Roseomonadaceae</taxon>
        <taxon>Roseomonas</taxon>
    </lineage>
</organism>
<evidence type="ECO:0000313" key="6">
    <source>
        <dbReference type="EMBL" id="MBP0466723.1"/>
    </source>
</evidence>
<feature type="transmembrane region" description="Helical" evidence="5">
    <location>
        <begin position="238"/>
        <end position="262"/>
    </location>
</feature>
<reference evidence="6 7" key="1">
    <citation type="submission" date="2021-03" db="EMBL/GenBank/DDBJ databases">
        <authorList>
            <person name="So Y."/>
        </authorList>
    </citation>
    <scope>NUCLEOTIDE SEQUENCE [LARGE SCALE GENOMIC DNA]</scope>
    <source>
        <strain evidence="6 7">PWR1</strain>
    </source>
</reference>
<feature type="transmembrane region" description="Helical" evidence="5">
    <location>
        <begin position="204"/>
        <end position="226"/>
    </location>
</feature>
<comment type="similarity">
    <text evidence="5">Belongs to the 4-toluene sulfonate uptake permease (TSUP) (TC 2.A.102) family.</text>
</comment>
<evidence type="ECO:0000313" key="7">
    <source>
        <dbReference type="Proteomes" id="UP000680815"/>
    </source>
</evidence>
<keyword evidence="2 5" id="KW-0812">Transmembrane</keyword>
<evidence type="ECO:0000256" key="3">
    <source>
        <dbReference type="ARBA" id="ARBA00022989"/>
    </source>
</evidence>
<feature type="transmembrane region" description="Helical" evidence="5">
    <location>
        <begin position="274"/>
        <end position="292"/>
    </location>
</feature>
<dbReference type="PANTHER" id="PTHR43701:SF12">
    <property type="entry name" value="MEMBRANE TRANSPORTER PROTEIN YTNM-RELATED"/>
    <property type="match status" value="1"/>
</dbReference>
<proteinExistence type="inferred from homology"/>
<dbReference type="PANTHER" id="PTHR43701">
    <property type="entry name" value="MEMBRANE TRANSPORTER PROTEIN MJ0441-RELATED"/>
    <property type="match status" value="1"/>
</dbReference>
<comment type="caution">
    <text evidence="6">The sequence shown here is derived from an EMBL/GenBank/DDBJ whole genome shotgun (WGS) entry which is preliminary data.</text>
</comment>
<name>A0ABS4B0W5_9PROT</name>
<feature type="transmembrane region" description="Helical" evidence="5">
    <location>
        <begin position="83"/>
        <end position="104"/>
    </location>
</feature>
<dbReference type="Proteomes" id="UP000680815">
    <property type="component" value="Unassembled WGS sequence"/>
</dbReference>